<keyword evidence="2" id="KW-0489">Methyltransferase</keyword>
<proteinExistence type="predicted"/>
<feature type="region of interest" description="Disordered" evidence="1">
    <location>
        <begin position="1"/>
        <end position="23"/>
    </location>
</feature>
<dbReference type="RefSeq" id="WP_341426976.1">
    <property type="nucleotide sequence ID" value="NZ_JBBUTG010000011.1"/>
</dbReference>
<dbReference type="EMBL" id="JBBUTG010000011">
    <property type="protein sequence ID" value="MEK8032553.1"/>
    <property type="molecule type" value="Genomic_DNA"/>
</dbReference>
<keyword evidence="2" id="KW-0808">Transferase</keyword>
<dbReference type="GO" id="GO:0032259">
    <property type="term" value="P:methylation"/>
    <property type="evidence" value="ECO:0007669"/>
    <property type="project" value="UniProtKB-KW"/>
</dbReference>
<reference evidence="2 3" key="1">
    <citation type="submission" date="2024-04" db="EMBL/GenBank/DDBJ databases">
        <title>Novel species of the genus Ideonella isolated from streams.</title>
        <authorList>
            <person name="Lu H."/>
        </authorList>
    </citation>
    <scope>NUCLEOTIDE SEQUENCE [LARGE SCALE GENOMIC DNA]</scope>
    <source>
        <strain evidence="2 3">DXS29W</strain>
    </source>
</reference>
<dbReference type="Pfam" id="PF04375">
    <property type="entry name" value="HemX"/>
    <property type="match status" value="1"/>
</dbReference>
<dbReference type="PANTHER" id="PTHR38043">
    <property type="entry name" value="PROTEIN HEMX"/>
    <property type="match status" value="1"/>
</dbReference>
<dbReference type="Proteomes" id="UP001371218">
    <property type="component" value="Unassembled WGS sequence"/>
</dbReference>
<evidence type="ECO:0000313" key="2">
    <source>
        <dbReference type="EMBL" id="MEK8032553.1"/>
    </source>
</evidence>
<name>A0ABU9BSY1_9BURK</name>
<gene>
    <name evidence="2" type="ORF">AACH06_17160</name>
</gene>
<evidence type="ECO:0000256" key="1">
    <source>
        <dbReference type="SAM" id="MobiDB-lite"/>
    </source>
</evidence>
<evidence type="ECO:0000313" key="3">
    <source>
        <dbReference type="Proteomes" id="UP001371218"/>
    </source>
</evidence>
<sequence>MNAPELPSSSPVPAPAEPVPVPPPPVPAPVAAAGASGALSRGPWPLGALALAAMCVASFSLVWSTQQRVKSLEQELVRRQQNSQDQSTEARLLARQAHDAAADVSAKLGLLEARVAESALQRTQVEELIQSLSRSRDENVLADVEAALRVAQQQSSITGSAEPLVAVLKQADERLARYNQPRLERVRRAVARDLDRVRAVSVADVPSLSIKLDEAVRLVDELPLLVSPERKGVSVAGVPAAPALSASGVAAGAGMPGVAQGDWLGLLARAWNRIATETWAEVRSLVRVTRIDQPEAMLLAPEQAYFLRENLKLRLLNARLSLLSRQFEQAQGDLMLAQTSLDRYFDRGSRRVSSTGELLRQVSAQARQASLPRPDETLAALAAASAGR</sequence>
<keyword evidence="3" id="KW-1185">Reference proteome</keyword>
<dbReference type="PANTHER" id="PTHR38043:SF1">
    <property type="entry name" value="PROTEIN HEMX"/>
    <property type="match status" value="1"/>
</dbReference>
<comment type="caution">
    <text evidence="2">The sequence shown here is derived from an EMBL/GenBank/DDBJ whole genome shotgun (WGS) entry which is preliminary data.</text>
</comment>
<dbReference type="InterPro" id="IPR007470">
    <property type="entry name" value="HemX"/>
</dbReference>
<protein>
    <submittedName>
        <fullName evidence="2">Uroporphyrinogen-III C-methyltransferase</fullName>
        <ecNumber evidence="2">2.1.1.107</ecNumber>
    </submittedName>
</protein>
<feature type="compositionally biased region" description="Pro residues" evidence="1">
    <location>
        <begin position="10"/>
        <end position="23"/>
    </location>
</feature>
<dbReference type="EC" id="2.1.1.107" evidence="2"/>
<dbReference type="GO" id="GO:0004851">
    <property type="term" value="F:uroporphyrin-III C-methyltransferase activity"/>
    <property type="evidence" value="ECO:0007669"/>
    <property type="project" value="UniProtKB-EC"/>
</dbReference>
<organism evidence="2 3">
    <name type="scientific">Ideonella lacteola</name>
    <dbReference type="NCBI Taxonomy" id="2984193"/>
    <lineage>
        <taxon>Bacteria</taxon>
        <taxon>Pseudomonadati</taxon>
        <taxon>Pseudomonadota</taxon>
        <taxon>Betaproteobacteria</taxon>
        <taxon>Burkholderiales</taxon>
        <taxon>Sphaerotilaceae</taxon>
        <taxon>Ideonella</taxon>
    </lineage>
</organism>
<accession>A0ABU9BSY1</accession>